<keyword evidence="11" id="KW-1185">Reference proteome</keyword>
<feature type="transmembrane region" description="Helical" evidence="8">
    <location>
        <begin position="353"/>
        <end position="376"/>
    </location>
</feature>
<dbReference type="InterPro" id="IPR050586">
    <property type="entry name" value="CPA3_Na-H_Antiporter_D"/>
</dbReference>
<keyword evidence="6 8" id="KW-0472">Membrane</keyword>
<dbReference type="Pfam" id="PF00361">
    <property type="entry name" value="Proton_antipo_M"/>
    <property type="match status" value="1"/>
</dbReference>
<dbReference type="PANTHER" id="PTHR42703">
    <property type="entry name" value="NADH DEHYDROGENASE"/>
    <property type="match status" value="1"/>
</dbReference>
<evidence type="ECO:0000256" key="5">
    <source>
        <dbReference type="ARBA" id="ARBA00022989"/>
    </source>
</evidence>
<evidence type="ECO:0000256" key="4">
    <source>
        <dbReference type="ARBA" id="ARBA00022692"/>
    </source>
</evidence>
<organism evidence="10 11">
    <name type="scientific">Aminomonas paucivorans DSM 12260</name>
    <dbReference type="NCBI Taxonomy" id="584708"/>
    <lineage>
        <taxon>Bacteria</taxon>
        <taxon>Thermotogati</taxon>
        <taxon>Synergistota</taxon>
        <taxon>Synergistia</taxon>
        <taxon>Synergistales</taxon>
        <taxon>Synergistaceae</taxon>
        <taxon>Aminomonas</taxon>
    </lineage>
</organism>
<reference evidence="10 11" key="1">
    <citation type="journal article" date="2010" name="Stand. Genomic Sci.">
        <title>Non-contiguous finished genome sequence of Aminomonas paucivorans type strain (GLU-3).</title>
        <authorList>
            <person name="Pitluck S."/>
            <person name="Yasawong M."/>
            <person name="Held B."/>
            <person name="Lapidus A."/>
            <person name="Nolan M."/>
            <person name="Copeland A."/>
            <person name="Lucas S."/>
            <person name="Del Rio T.G."/>
            <person name="Tice H."/>
            <person name="Cheng J.F."/>
            <person name="Chertkov O."/>
            <person name="Goodwin L."/>
            <person name="Tapia R."/>
            <person name="Han C."/>
            <person name="Liolios K."/>
            <person name="Ivanova N."/>
            <person name="Mavromatis K."/>
            <person name="Ovchinnikova G."/>
            <person name="Pati A."/>
            <person name="Chen A."/>
            <person name="Palaniappan K."/>
            <person name="Land M."/>
            <person name="Hauser L."/>
            <person name="Chang Y.J."/>
            <person name="Jeffries C.D."/>
            <person name="Pukall R."/>
            <person name="Spring S."/>
            <person name="Rohde M."/>
            <person name="Sikorski J."/>
            <person name="Goker M."/>
            <person name="Woyke T."/>
            <person name="Bristow J."/>
            <person name="Eisen J.A."/>
            <person name="Markowitz V."/>
            <person name="Hugenholtz P."/>
            <person name="Kyrpides N.C."/>
            <person name="Klenk H.P."/>
        </authorList>
    </citation>
    <scope>NUCLEOTIDE SEQUENCE [LARGE SCALE GENOMIC DNA]</scope>
    <source>
        <strain evidence="10 11">DSM 12260</strain>
    </source>
</reference>
<gene>
    <name evidence="10" type="ORF">Apau_1537</name>
</gene>
<proteinExistence type="inferred from homology"/>
<keyword evidence="3" id="KW-1003">Cell membrane</keyword>
<dbReference type="GO" id="GO:0008137">
    <property type="term" value="F:NADH dehydrogenase (ubiquinone) activity"/>
    <property type="evidence" value="ECO:0007669"/>
    <property type="project" value="InterPro"/>
</dbReference>
<comment type="subcellular location">
    <subcellularLocation>
        <location evidence="1">Cell membrane</location>
        <topology evidence="1">Multi-pass membrane protein</topology>
    </subcellularLocation>
    <subcellularLocation>
        <location evidence="7">Membrane</location>
        <topology evidence="7">Multi-pass membrane protein</topology>
    </subcellularLocation>
</comment>
<feature type="transmembrane region" description="Helical" evidence="8">
    <location>
        <begin position="429"/>
        <end position="451"/>
    </location>
</feature>
<feature type="transmembrane region" description="Helical" evidence="8">
    <location>
        <begin position="6"/>
        <end position="28"/>
    </location>
</feature>
<keyword evidence="10" id="KW-0830">Ubiquinone</keyword>
<protein>
    <submittedName>
        <fullName evidence="10">NADH/Ubiquinone/plastoquinone (Complex I)</fullName>
    </submittedName>
</protein>
<dbReference type="EMBL" id="CM001022">
    <property type="protein sequence ID" value="EFQ23956.1"/>
    <property type="molecule type" value="Genomic_DNA"/>
</dbReference>
<keyword evidence="4 7" id="KW-0812">Transmembrane</keyword>
<feature type="transmembrane region" description="Helical" evidence="8">
    <location>
        <begin position="123"/>
        <end position="140"/>
    </location>
</feature>
<evidence type="ECO:0000256" key="1">
    <source>
        <dbReference type="ARBA" id="ARBA00004651"/>
    </source>
</evidence>
<comment type="similarity">
    <text evidence="2">Belongs to the CPA3 antiporters (TC 2.A.63) subunit D family.</text>
</comment>
<dbReference type="GO" id="GO:0042773">
    <property type="term" value="P:ATP synthesis coupled electron transport"/>
    <property type="evidence" value="ECO:0007669"/>
    <property type="project" value="InterPro"/>
</dbReference>
<dbReference type="OrthoDB" id="9807568at2"/>
<evidence type="ECO:0000256" key="3">
    <source>
        <dbReference type="ARBA" id="ARBA00022475"/>
    </source>
</evidence>
<feature type="transmembrane region" description="Helical" evidence="8">
    <location>
        <begin position="248"/>
        <end position="268"/>
    </location>
</feature>
<dbReference type="PaxDb" id="584708-Apau_1537"/>
<feature type="transmembrane region" description="Helical" evidence="8">
    <location>
        <begin position="177"/>
        <end position="199"/>
    </location>
</feature>
<feature type="transmembrane region" description="Helical" evidence="8">
    <location>
        <begin position="312"/>
        <end position="333"/>
    </location>
</feature>
<evidence type="ECO:0000256" key="6">
    <source>
        <dbReference type="ARBA" id="ARBA00023136"/>
    </source>
</evidence>
<dbReference type="PRINTS" id="PR01437">
    <property type="entry name" value="NUOXDRDTASE4"/>
</dbReference>
<feature type="transmembrane region" description="Helical" evidence="8">
    <location>
        <begin position="35"/>
        <end position="55"/>
    </location>
</feature>
<dbReference type="STRING" id="584708.Apau_1537"/>
<accession>E3D150</accession>
<dbReference type="eggNOG" id="COG0651">
    <property type="taxonomic scope" value="Bacteria"/>
</dbReference>
<evidence type="ECO:0000256" key="7">
    <source>
        <dbReference type="RuleBase" id="RU000320"/>
    </source>
</evidence>
<dbReference type="PANTHER" id="PTHR42703:SF1">
    <property type="entry name" value="NA(+)_H(+) ANTIPORTER SUBUNIT D1"/>
    <property type="match status" value="1"/>
</dbReference>
<evidence type="ECO:0000313" key="10">
    <source>
        <dbReference type="EMBL" id="EFQ23956.1"/>
    </source>
</evidence>
<evidence type="ECO:0000256" key="2">
    <source>
        <dbReference type="ARBA" id="ARBA00005346"/>
    </source>
</evidence>
<evidence type="ECO:0000259" key="9">
    <source>
        <dbReference type="Pfam" id="PF00361"/>
    </source>
</evidence>
<feature type="transmembrane region" description="Helical" evidence="8">
    <location>
        <begin position="283"/>
        <end position="305"/>
    </location>
</feature>
<name>E3D150_9BACT</name>
<dbReference type="NCBIfam" id="NF006240">
    <property type="entry name" value="PRK08376.1"/>
    <property type="match status" value="1"/>
</dbReference>
<feature type="transmembrane region" description="Helical" evidence="8">
    <location>
        <begin position="388"/>
        <end position="409"/>
    </location>
</feature>
<evidence type="ECO:0000256" key="8">
    <source>
        <dbReference type="SAM" id="Phobius"/>
    </source>
</evidence>
<feature type="transmembrane region" description="Helical" evidence="8">
    <location>
        <begin position="471"/>
        <end position="490"/>
    </location>
</feature>
<keyword evidence="5 8" id="KW-1133">Transmembrane helix</keyword>
<dbReference type="AlphaFoldDB" id="E3D150"/>
<dbReference type="RefSeq" id="WP_006301166.1">
    <property type="nucleotide sequence ID" value="NZ_CM001022.1"/>
</dbReference>
<dbReference type="GO" id="GO:0005886">
    <property type="term" value="C:plasma membrane"/>
    <property type="evidence" value="ECO:0007669"/>
    <property type="project" value="UniProtKB-SubCell"/>
</dbReference>
<feature type="domain" description="NADH:quinone oxidoreductase/Mrp antiporter transmembrane" evidence="9">
    <location>
        <begin position="141"/>
        <end position="443"/>
    </location>
</feature>
<feature type="transmembrane region" description="Helical" evidence="8">
    <location>
        <begin position="146"/>
        <end position="165"/>
    </location>
</feature>
<feature type="transmembrane region" description="Helical" evidence="8">
    <location>
        <begin position="90"/>
        <end position="111"/>
    </location>
</feature>
<sequence>MNWIDHLPALVLAVPLACAFLAPLASLGGRRVREALFVVGSLLTLVLTVLVWTQVRAQGTLVYVMGADSWNLALPSGLAFPVRILLEIDAFSALLGVFGAVASFAGACFSLRFLDRFSGLDKYTSLFFLLTVGLLGMEYTGDLFNFFVFLEIASVASFGLVAFYRDRPEAIEAAFKYMLVSTVGALFVLLAIGFLYGRYNLVTVAAVAQVLQLGVPEKIALVFLVGTLAMKCGAVPMHCWVPDAYAEAPAAVTCLLVATSQASLYGLARVCFSLYGQLLCPTIIPWTVVILGCLSMFVGVTMAVVQKDVFRLMAYHSVSQVGYLLLGLGVGLLCLDDPEAMAEYGFGALQGGVYHLLNYTIYKGLLFLTAGALAYSAGSRNLNELGGLARNLPWTTGFFLVAATAIAGLPPLNGFVSKLLIYESTFAVHPFLAVVAMVTSILTLASFLKVFQTAFLGPALACFEKVREVPLSMRVGMGVLVLCVLVLSLFPSWTMDSLVGPASQALVERSSYIQSVLAAGGGQP</sequence>
<dbReference type="Proteomes" id="UP000005096">
    <property type="component" value="Chromosome"/>
</dbReference>
<dbReference type="HOGENOM" id="CLU_007100_9_5_0"/>
<feature type="transmembrane region" description="Helical" evidence="8">
    <location>
        <begin position="219"/>
        <end position="241"/>
    </location>
</feature>
<dbReference type="InterPro" id="IPR001750">
    <property type="entry name" value="ND/Mrp_TM"/>
</dbReference>
<dbReference type="InterPro" id="IPR003918">
    <property type="entry name" value="NADH_UbQ_OxRdtase"/>
</dbReference>
<evidence type="ECO:0000313" key="11">
    <source>
        <dbReference type="Proteomes" id="UP000005096"/>
    </source>
</evidence>